<dbReference type="PROSITE" id="PS01031">
    <property type="entry name" value="SHSP"/>
    <property type="match status" value="1"/>
</dbReference>
<dbReference type="Gene3D" id="2.60.40.790">
    <property type="match status" value="1"/>
</dbReference>
<sequence length="165" mass="18469">MNNLDHVMDDGHLIATLNQFFHFPEELEKMVSSSARSYREDDKGAAASAAMASAAVDIKETPKEYVFYTDVPGLTKSDIQVHVEDGKVLVMKCQGKRKREGEEEEECKYLRMERKSNRKFVRKFTLPGDADVDKISASCADGVLTVTVPRIPPEKKSKTIEISVA</sequence>
<evidence type="ECO:0000256" key="2">
    <source>
        <dbReference type="PROSITE-ProRule" id="PRU00285"/>
    </source>
</evidence>
<reference evidence="5" key="1">
    <citation type="submission" date="2015-03" db="EMBL/GenBank/DDBJ databases">
        <title>A transcriptome of Araucaria cunninghamii, an australian fine timber species.</title>
        <authorList>
            <person name="Jing Yi C.J.Y."/>
            <person name="Yin San L.Y.S."/>
            <person name="Abdul Karim S.S."/>
            <person name="Wan Azmi N.N."/>
            <person name="Hercus R.R."/>
            <person name="Croft L.L."/>
        </authorList>
    </citation>
    <scope>NUCLEOTIDE SEQUENCE</scope>
    <source>
        <strain evidence="5">MI0301</strain>
        <tissue evidence="5">Leaf</tissue>
    </source>
</reference>
<organism evidence="5">
    <name type="scientific">Araucaria cunninghamii</name>
    <name type="common">Hoop pine</name>
    <name type="synonym">Moreton Bay pine</name>
    <dbReference type="NCBI Taxonomy" id="56994"/>
    <lineage>
        <taxon>Eukaryota</taxon>
        <taxon>Viridiplantae</taxon>
        <taxon>Streptophyta</taxon>
        <taxon>Embryophyta</taxon>
        <taxon>Tracheophyta</taxon>
        <taxon>Spermatophyta</taxon>
        <taxon>Pinopsida</taxon>
        <taxon>Pinidae</taxon>
        <taxon>Conifers II</taxon>
        <taxon>Araucariales</taxon>
        <taxon>Araucariaceae</taxon>
        <taxon>Araucaria</taxon>
    </lineage>
</organism>
<dbReference type="PANTHER" id="PTHR11527">
    <property type="entry name" value="HEAT-SHOCK PROTEIN 20 FAMILY MEMBER"/>
    <property type="match status" value="1"/>
</dbReference>
<dbReference type="Pfam" id="PF00011">
    <property type="entry name" value="HSP20"/>
    <property type="match status" value="1"/>
</dbReference>
<accession>A0A0D6R9V8</accession>
<feature type="domain" description="SHSP" evidence="4">
    <location>
        <begin position="47"/>
        <end position="165"/>
    </location>
</feature>
<dbReference type="InterPro" id="IPR031107">
    <property type="entry name" value="Small_HSP"/>
</dbReference>
<dbReference type="SUPFAM" id="SSF49764">
    <property type="entry name" value="HSP20-like chaperones"/>
    <property type="match status" value="1"/>
</dbReference>
<evidence type="ECO:0000256" key="1">
    <source>
        <dbReference type="ARBA" id="ARBA00023016"/>
    </source>
</evidence>
<name>A0A0D6R9V8_ARACU</name>
<evidence type="ECO:0000313" key="5">
    <source>
        <dbReference type="EMBL" id="JAG98730.1"/>
    </source>
</evidence>
<dbReference type="AlphaFoldDB" id="A0A0D6R9V8"/>
<evidence type="ECO:0000256" key="3">
    <source>
        <dbReference type="RuleBase" id="RU003616"/>
    </source>
</evidence>
<dbReference type="EMBL" id="GCKF01019227">
    <property type="protein sequence ID" value="JAG98730.1"/>
    <property type="molecule type" value="Transcribed_RNA"/>
</dbReference>
<protein>
    <recommendedName>
        <fullName evidence="4">SHSP domain-containing protein</fullName>
    </recommendedName>
</protein>
<proteinExistence type="inferred from homology"/>
<comment type="similarity">
    <text evidence="2 3">Belongs to the small heat shock protein (HSP20) family.</text>
</comment>
<keyword evidence="1" id="KW-0346">Stress response</keyword>
<evidence type="ECO:0000259" key="4">
    <source>
        <dbReference type="PROSITE" id="PS01031"/>
    </source>
</evidence>
<dbReference type="InterPro" id="IPR002068">
    <property type="entry name" value="A-crystallin/Hsp20_dom"/>
</dbReference>
<dbReference type="InterPro" id="IPR008978">
    <property type="entry name" value="HSP20-like_chaperone"/>
</dbReference>